<accession>A0A9N9NKG5</accession>
<proteinExistence type="predicted"/>
<name>A0A9N9NKG5_FUNMO</name>
<dbReference type="Proteomes" id="UP000789375">
    <property type="component" value="Unassembled WGS sequence"/>
</dbReference>
<feature type="non-terminal residue" evidence="1">
    <location>
        <position position="51"/>
    </location>
</feature>
<evidence type="ECO:0000313" key="2">
    <source>
        <dbReference type="Proteomes" id="UP000789375"/>
    </source>
</evidence>
<reference evidence="1" key="1">
    <citation type="submission" date="2021-06" db="EMBL/GenBank/DDBJ databases">
        <authorList>
            <person name="Kallberg Y."/>
            <person name="Tangrot J."/>
            <person name="Rosling A."/>
        </authorList>
    </citation>
    <scope>NUCLEOTIDE SEQUENCE</scope>
    <source>
        <strain evidence="1">87-6 pot B 2015</strain>
    </source>
</reference>
<keyword evidence="2" id="KW-1185">Reference proteome</keyword>
<evidence type="ECO:0000313" key="1">
    <source>
        <dbReference type="EMBL" id="CAG8741967.1"/>
    </source>
</evidence>
<protein>
    <submittedName>
        <fullName evidence="1">7724_t:CDS:1</fullName>
    </submittedName>
</protein>
<comment type="caution">
    <text evidence="1">The sequence shown here is derived from an EMBL/GenBank/DDBJ whole genome shotgun (WGS) entry which is preliminary data.</text>
</comment>
<dbReference type="AlphaFoldDB" id="A0A9N9NKG5"/>
<gene>
    <name evidence="1" type="ORF">FMOSSE_LOCUS16205</name>
</gene>
<organism evidence="1 2">
    <name type="scientific">Funneliformis mosseae</name>
    <name type="common">Endomycorrhizal fungus</name>
    <name type="synonym">Glomus mosseae</name>
    <dbReference type="NCBI Taxonomy" id="27381"/>
    <lineage>
        <taxon>Eukaryota</taxon>
        <taxon>Fungi</taxon>
        <taxon>Fungi incertae sedis</taxon>
        <taxon>Mucoromycota</taxon>
        <taxon>Glomeromycotina</taxon>
        <taxon>Glomeromycetes</taxon>
        <taxon>Glomerales</taxon>
        <taxon>Glomeraceae</taxon>
        <taxon>Funneliformis</taxon>
    </lineage>
</organism>
<dbReference type="EMBL" id="CAJVPP010021062">
    <property type="protein sequence ID" value="CAG8741967.1"/>
    <property type="molecule type" value="Genomic_DNA"/>
</dbReference>
<sequence>LVKDFPKINVDKVRCVNLMINSPRPLSTQSMLFENLKLSNNSVSNNNKAIS</sequence>
<feature type="non-terminal residue" evidence="1">
    <location>
        <position position="1"/>
    </location>
</feature>